<accession>A0AAD5UI20</accession>
<evidence type="ECO:0000313" key="1">
    <source>
        <dbReference type="EMBL" id="KAJ3258720.1"/>
    </source>
</evidence>
<name>A0AAD5UI20_9FUNG</name>
<sequence>MVRESQAEKAVRFLEETTPEERKNFLKEGIVVETVGERVSRAPKSVAAKQGEKIEKLFQRIDIPVDLPANYKEEAQPDYVHNIPVQSSGSGHGDNSIYRVLFKKDHSKGKLMDIEAEIVSGD</sequence>
<dbReference type="Proteomes" id="UP001210925">
    <property type="component" value="Unassembled WGS sequence"/>
</dbReference>
<dbReference type="EMBL" id="JADGKB010000024">
    <property type="protein sequence ID" value="KAJ3258720.1"/>
    <property type="molecule type" value="Genomic_DNA"/>
</dbReference>
<evidence type="ECO:0000313" key="2">
    <source>
        <dbReference type="Proteomes" id="UP001210925"/>
    </source>
</evidence>
<reference evidence="1" key="1">
    <citation type="submission" date="2020-05" db="EMBL/GenBank/DDBJ databases">
        <title>Phylogenomic resolution of chytrid fungi.</title>
        <authorList>
            <person name="Stajich J.E."/>
            <person name="Amses K."/>
            <person name="Simmons R."/>
            <person name="Seto K."/>
            <person name="Myers J."/>
            <person name="Bonds A."/>
            <person name="Quandt C.A."/>
            <person name="Barry K."/>
            <person name="Liu P."/>
            <person name="Grigoriev I."/>
            <person name="Longcore J.E."/>
            <person name="James T.Y."/>
        </authorList>
    </citation>
    <scope>NUCLEOTIDE SEQUENCE</scope>
    <source>
        <strain evidence="1">PLAUS21</strain>
    </source>
</reference>
<keyword evidence="2" id="KW-1185">Reference proteome</keyword>
<protein>
    <submittedName>
        <fullName evidence="1">Uncharacterized protein</fullName>
    </submittedName>
</protein>
<organism evidence="1 2">
    <name type="scientific">Boothiomyces macroporosus</name>
    <dbReference type="NCBI Taxonomy" id="261099"/>
    <lineage>
        <taxon>Eukaryota</taxon>
        <taxon>Fungi</taxon>
        <taxon>Fungi incertae sedis</taxon>
        <taxon>Chytridiomycota</taxon>
        <taxon>Chytridiomycota incertae sedis</taxon>
        <taxon>Chytridiomycetes</taxon>
        <taxon>Rhizophydiales</taxon>
        <taxon>Terramycetaceae</taxon>
        <taxon>Boothiomyces</taxon>
    </lineage>
</organism>
<proteinExistence type="predicted"/>
<gene>
    <name evidence="1" type="ORF">HK103_003314</name>
</gene>
<dbReference type="AlphaFoldDB" id="A0AAD5UI20"/>
<comment type="caution">
    <text evidence="1">The sequence shown here is derived from an EMBL/GenBank/DDBJ whole genome shotgun (WGS) entry which is preliminary data.</text>
</comment>